<dbReference type="Pfam" id="PF00858">
    <property type="entry name" value="ASC"/>
    <property type="match status" value="1"/>
</dbReference>
<protein>
    <recommendedName>
        <fullName evidence="16">Sodium channel protein Nach</fullName>
    </recommendedName>
</protein>
<evidence type="ECO:0000256" key="5">
    <source>
        <dbReference type="ARBA" id="ARBA00022692"/>
    </source>
</evidence>
<feature type="transmembrane region" description="Helical" evidence="13">
    <location>
        <begin position="48"/>
        <end position="70"/>
    </location>
</feature>
<evidence type="ECO:0000256" key="13">
    <source>
        <dbReference type="SAM" id="Phobius"/>
    </source>
</evidence>
<keyword evidence="9 13" id="KW-0472">Membrane</keyword>
<dbReference type="PRINTS" id="PR01078">
    <property type="entry name" value="AMINACHANNEL"/>
</dbReference>
<keyword evidence="4 12" id="KW-0894">Sodium channel</keyword>
<dbReference type="PANTHER" id="PTHR11690">
    <property type="entry name" value="AMILORIDE-SENSITIVE SODIUM CHANNEL-RELATED"/>
    <property type="match status" value="1"/>
</dbReference>
<keyword evidence="10 12" id="KW-0739">Sodium transport</keyword>
<reference evidence="14 15" key="1">
    <citation type="submission" date="2020-11" db="EMBL/GenBank/DDBJ databases">
        <authorList>
            <person name="Wallbank WR R."/>
            <person name="Pardo Diaz C."/>
            <person name="Kozak K."/>
            <person name="Martin S."/>
            <person name="Jiggins C."/>
            <person name="Moest M."/>
            <person name="Warren A I."/>
            <person name="Generalovic N T."/>
            <person name="Byers J.R.P. K."/>
            <person name="Montejo-Kovacevich G."/>
            <person name="Yen C E."/>
        </authorList>
    </citation>
    <scope>NUCLEOTIDE SEQUENCE [LARGE SCALE GENOMIC DNA]</scope>
</reference>
<sequence length="487" mass="56341">MRTQSGLTLFRKSLRETFYQYVDNTKVNGLWMLRRKPNSTNHDELKRFCWSVILFSLLILGVFLSIMLWNKFYSLPTIVSIENHVPVTNVAFPGVTLCSPLAILEYKLDAFMERIINKLNYSSNDIKIALRSLEGFTSRHTINETRYNMVDEILEENNLTVFETMSLLGGSCEDFLQYCYWGSKQFPCYQKNDDLTFTTSISHVGYCCSFNYRPEDQSYIPFSANNFGVNGGLVIVGLDRIMGNQSTGLLMKVHHPLDYVVEAHTLITLNPYHETFVVVYPVELSSSKEVLELSATKRNCRISSDYKRSKRYYRQAGCILNCHHQLVYRTCGCHPFHYPAIYRRKGIRNCSAKDISCFIRNFDYFKSVKCKECLPNCYDVTYSTSTDYTDLMQHNISASVIYSAHNLSQHSFIVRVYLANQVVTSHKKIIIMSVVSLLADLGGVFNLCLGISVISIVEFFYFFTYRLYVNYRSQTAIIYVKEKKQYL</sequence>
<dbReference type="GO" id="GO:0015280">
    <property type="term" value="F:ligand-gated sodium channel activity"/>
    <property type="evidence" value="ECO:0007669"/>
    <property type="project" value="TreeGrafter"/>
</dbReference>
<name>A0A7R8UVW4_HERIL</name>
<dbReference type="OMA" id="EFFYYCT"/>
<evidence type="ECO:0000256" key="6">
    <source>
        <dbReference type="ARBA" id="ARBA00022989"/>
    </source>
</evidence>
<evidence type="ECO:0000256" key="2">
    <source>
        <dbReference type="ARBA" id="ARBA00007193"/>
    </source>
</evidence>
<evidence type="ECO:0000256" key="8">
    <source>
        <dbReference type="ARBA" id="ARBA00023065"/>
    </source>
</evidence>
<dbReference type="FunCoup" id="A0A7R8UVW4">
    <property type="interactions" value="6"/>
</dbReference>
<proteinExistence type="inferred from homology"/>
<dbReference type="PANTHER" id="PTHR11690:SF263">
    <property type="entry name" value="PICKPOCKET 6"/>
    <property type="match status" value="1"/>
</dbReference>
<keyword evidence="11 12" id="KW-0407">Ion channel</keyword>
<evidence type="ECO:0008006" key="16">
    <source>
        <dbReference type="Google" id="ProtNLM"/>
    </source>
</evidence>
<evidence type="ECO:0000256" key="11">
    <source>
        <dbReference type="ARBA" id="ARBA00023303"/>
    </source>
</evidence>
<evidence type="ECO:0000256" key="12">
    <source>
        <dbReference type="RuleBase" id="RU000679"/>
    </source>
</evidence>
<evidence type="ECO:0000256" key="3">
    <source>
        <dbReference type="ARBA" id="ARBA00022448"/>
    </source>
</evidence>
<dbReference type="Gene3D" id="2.60.470.10">
    <property type="entry name" value="Acid-sensing ion channels like domains"/>
    <property type="match status" value="1"/>
</dbReference>
<dbReference type="Proteomes" id="UP000594454">
    <property type="component" value="Chromosome 4"/>
</dbReference>
<dbReference type="InterPro" id="IPR001873">
    <property type="entry name" value="ENaC"/>
</dbReference>
<dbReference type="AlphaFoldDB" id="A0A7R8UVW4"/>
<keyword evidence="7" id="KW-0915">Sodium</keyword>
<evidence type="ECO:0000313" key="15">
    <source>
        <dbReference type="Proteomes" id="UP000594454"/>
    </source>
</evidence>
<evidence type="ECO:0000256" key="1">
    <source>
        <dbReference type="ARBA" id="ARBA00004141"/>
    </source>
</evidence>
<keyword evidence="5 12" id="KW-0812">Transmembrane</keyword>
<gene>
    <name evidence="14" type="ORF">HERILL_LOCUS10281</name>
</gene>
<comment type="subcellular location">
    <subcellularLocation>
        <location evidence="1">Membrane</location>
        <topology evidence="1">Multi-pass membrane protein</topology>
    </subcellularLocation>
</comment>
<organism evidence="14 15">
    <name type="scientific">Hermetia illucens</name>
    <name type="common">Black soldier fly</name>
    <dbReference type="NCBI Taxonomy" id="343691"/>
    <lineage>
        <taxon>Eukaryota</taxon>
        <taxon>Metazoa</taxon>
        <taxon>Ecdysozoa</taxon>
        <taxon>Arthropoda</taxon>
        <taxon>Hexapoda</taxon>
        <taxon>Insecta</taxon>
        <taxon>Pterygota</taxon>
        <taxon>Neoptera</taxon>
        <taxon>Endopterygota</taxon>
        <taxon>Diptera</taxon>
        <taxon>Brachycera</taxon>
        <taxon>Stratiomyomorpha</taxon>
        <taxon>Stratiomyidae</taxon>
        <taxon>Hermetiinae</taxon>
        <taxon>Hermetia</taxon>
    </lineage>
</organism>
<dbReference type="EMBL" id="LR899012">
    <property type="protein sequence ID" value="CAD7087584.1"/>
    <property type="molecule type" value="Genomic_DNA"/>
</dbReference>
<evidence type="ECO:0000256" key="10">
    <source>
        <dbReference type="ARBA" id="ARBA00023201"/>
    </source>
</evidence>
<accession>A0A7R8UVW4</accession>
<dbReference type="Gene3D" id="1.10.287.770">
    <property type="entry name" value="YojJ-like"/>
    <property type="match status" value="1"/>
</dbReference>
<keyword evidence="3 12" id="KW-0813">Transport</keyword>
<comment type="similarity">
    <text evidence="2 12">Belongs to the amiloride-sensitive sodium channel (TC 1.A.6) family.</text>
</comment>
<keyword evidence="15" id="KW-1185">Reference proteome</keyword>
<evidence type="ECO:0000313" key="14">
    <source>
        <dbReference type="EMBL" id="CAD7087584.1"/>
    </source>
</evidence>
<feature type="transmembrane region" description="Helical" evidence="13">
    <location>
        <begin position="437"/>
        <end position="463"/>
    </location>
</feature>
<evidence type="ECO:0000256" key="7">
    <source>
        <dbReference type="ARBA" id="ARBA00023053"/>
    </source>
</evidence>
<keyword evidence="6 13" id="KW-1133">Transmembrane helix</keyword>
<keyword evidence="8 12" id="KW-0406">Ion transport</keyword>
<dbReference type="OrthoDB" id="6502088at2759"/>
<dbReference type="InParanoid" id="A0A7R8UVW4"/>
<evidence type="ECO:0000256" key="9">
    <source>
        <dbReference type="ARBA" id="ARBA00023136"/>
    </source>
</evidence>
<dbReference type="GO" id="GO:0005886">
    <property type="term" value="C:plasma membrane"/>
    <property type="evidence" value="ECO:0007669"/>
    <property type="project" value="TreeGrafter"/>
</dbReference>
<evidence type="ECO:0000256" key="4">
    <source>
        <dbReference type="ARBA" id="ARBA00022461"/>
    </source>
</evidence>